<organism evidence="2 3">
    <name type="scientific">Aeromonas caviae</name>
    <name type="common">Aeromonas punctata</name>
    <dbReference type="NCBI Taxonomy" id="648"/>
    <lineage>
        <taxon>Bacteria</taxon>
        <taxon>Pseudomonadati</taxon>
        <taxon>Pseudomonadota</taxon>
        <taxon>Gammaproteobacteria</taxon>
        <taxon>Aeromonadales</taxon>
        <taxon>Aeromonadaceae</taxon>
        <taxon>Aeromonas</taxon>
    </lineage>
</organism>
<sequence>MESNTLVESAIADPASLAASAPDSGLLCLVMLARFHGIATEPDQLAHEFTESGKFFGNTEILLAAKKLSLKAKLVSTTLPRLTQTPLPCMALLRNGQYVILARADDNQILIQDPLVGRPQVVSPDEFAERLHIPVENEHLFRFKMNADSGLRVHRFRTPQSTYSDVR</sequence>
<evidence type="ECO:0000313" key="2">
    <source>
        <dbReference type="EMBL" id="MEA9435765.1"/>
    </source>
</evidence>
<feature type="domain" description="Peptidase C39" evidence="1">
    <location>
        <begin position="18"/>
        <end position="138"/>
    </location>
</feature>
<dbReference type="CDD" id="cd02417">
    <property type="entry name" value="Peptidase_C39_likeA"/>
    <property type="match status" value="1"/>
</dbReference>
<accession>A0ABU5W4B7</accession>
<dbReference type="Gene3D" id="3.90.70.10">
    <property type="entry name" value="Cysteine proteinases"/>
    <property type="match status" value="1"/>
</dbReference>
<comment type="caution">
    <text evidence="2">The sequence shown here is derived from an EMBL/GenBank/DDBJ whole genome shotgun (WGS) entry which is preliminary data.</text>
</comment>
<dbReference type="InterPro" id="IPR039395">
    <property type="entry name" value="Peptidase_C39-like_A"/>
</dbReference>
<dbReference type="PROSITE" id="PS50990">
    <property type="entry name" value="PEPTIDASE_C39"/>
    <property type="match status" value="1"/>
</dbReference>
<dbReference type="Pfam" id="PF03412">
    <property type="entry name" value="Peptidase_C39"/>
    <property type="match status" value="1"/>
</dbReference>
<dbReference type="RefSeq" id="WP_323580601.1">
    <property type="nucleotide sequence ID" value="NZ_JAYGOJ010000030.1"/>
</dbReference>
<dbReference type="InterPro" id="IPR005074">
    <property type="entry name" value="Peptidase_C39"/>
</dbReference>
<gene>
    <name evidence="2" type="ORF">VCX44_07980</name>
</gene>
<evidence type="ECO:0000313" key="3">
    <source>
        <dbReference type="Proteomes" id="UP001304847"/>
    </source>
</evidence>
<name>A0ABU5W4B7_AERCA</name>
<protein>
    <submittedName>
        <fullName evidence="2">Cysteine peptidase family C39 domain-containing protein</fullName>
    </submittedName>
</protein>
<reference evidence="2 3" key="1">
    <citation type="submission" date="2023-12" db="EMBL/GenBank/DDBJ databases">
        <title>Characterization of antibiotic resistance in Aeromonas spp. in hospital effluent.</title>
        <authorList>
            <person name="Negoseki B.R.S."/>
            <person name="Krul D."/>
            <person name="Siqueira A.C."/>
            <person name="Almeida M."/>
            <person name="Mesa D."/>
            <person name="Conte D."/>
            <person name="Dalla-Costa L.M."/>
        </authorList>
    </citation>
    <scope>NUCLEOTIDE SEQUENCE [LARGE SCALE GENOMIC DNA]</scope>
    <source>
        <strain evidence="2 3">36v</strain>
    </source>
</reference>
<dbReference type="EMBL" id="JAYGOJ010000030">
    <property type="protein sequence ID" value="MEA9435765.1"/>
    <property type="molecule type" value="Genomic_DNA"/>
</dbReference>
<proteinExistence type="predicted"/>
<dbReference type="Proteomes" id="UP001304847">
    <property type="component" value="Unassembled WGS sequence"/>
</dbReference>
<keyword evidence="3" id="KW-1185">Reference proteome</keyword>
<evidence type="ECO:0000259" key="1">
    <source>
        <dbReference type="PROSITE" id="PS50990"/>
    </source>
</evidence>